<evidence type="ECO:0000256" key="6">
    <source>
        <dbReference type="ARBA" id="ARBA00022777"/>
    </source>
</evidence>
<dbReference type="FunFam" id="3.30.1180.20:FF:000001">
    <property type="entry name" value="Dihydroxyacetone kinase 1"/>
    <property type="match status" value="1"/>
</dbReference>
<dbReference type="Proteomes" id="UP000605846">
    <property type="component" value="Unassembled WGS sequence"/>
</dbReference>
<dbReference type="InterPro" id="IPR012734">
    <property type="entry name" value="DhaK_ATP"/>
</dbReference>
<proteinExistence type="inferred from homology"/>
<feature type="region of interest" description="Disordered" evidence="13">
    <location>
        <begin position="357"/>
        <end position="387"/>
    </location>
</feature>
<evidence type="ECO:0000256" key="10">
    <source>
        <dbReference type="ARBA" id="ARBA00048898"/>
    </source>
</evidence>
<dbReference type="GO" id="GO:0019588">
    <property type="term" value="P:anaerobic glycerol catabolic process"/>
    <property type="evidence" value="ECO:0007669"/>
    <property type="project" value="UniProtKB-UniPathway"/>
</dbReference>
<dbReference type="InterPro" id="IPR036117">
    <property type="entry name" value="DhaL_dom_sf"/>
</dbReference>
<evidence type="ECO:0000259" key="15">
    <source>
        <dbReference type="PROSITE" id="PS51481"/>
    </source>
</evidence>
<feature type="compositionally biased region" description="Basic and acidic residues" evidence="13">
    <location>
        <begin position="363"/>
        <end position="378"/>
    </location>
</feature>
<dbReference type="EMBL" id="JABAYA010000138">
    <property type="protein sequence ID" value="KAF7723851.1"/>
    <property type="molecule type" value="Genomic_DNA"/>
</dbReference>
<evidence type="ECO:0000256" key="13">
    <source>
        <dbReference type="SAM" id="MobiDB-lite"/>
    </source>
</evidence>
<dbReference type="PROSITE" id="PS51480">
    <property type="entry name" value="DHAL"/>
    <property type="match status" value="1"/>
</dbReference>
<dbReference type="InterPro" id="IPR004007">
    <property type="entry name" value="DhaL_dom"/>
</dbReference>
<evidence type="ECO:0000256" key="5">
    <source>
        <dbReference type="ARBA" id="ARBA00022741"/>
    </source>
</evidence>
<dbReference type="InterPro" id="IPR004006">
    <property type="entry name" value="DhaK_dom"/>
</dbReference>
<keyword evidence="7" id="KW-0319">Glycerol metabolism</keyword>
<comment type="function">
    <text evidence="1">Catalyzes both the phosphorylation of dihydroxyacetone and of glyceraldehyde.</text>
</comment>
<keyword evidence="17" id="KW-1185">Reference proteome</keyword>
<sequence length="594" mass="63151">MNVAKHLLNEPETLVSESLQGLCYAHPHLRWIQEEKVVYATHVDTLRANQVTLVAGGGSGHEPAWAGFVGDGMLTAAVCGHVFASPSASQVLAAIERVQSPHGTLVIVKNYTGDALNFGLAVERAKARGIKVDMIIVGDDVAVGRTKGNKVGRRGMAGTALVVKLAGAKAAQGATLDDVRRVGENAMKQCATLGMALDHCHVPGSSSYPQLGPDEIELGLGIHGEPGVRKIKMMPVKPLVQQIIDILVDQEDTDRSYLHLPREEGSVTPVVLLVNNYGGTPMIEFNVAVKEAVEAIQKLKHLDIKRVLAGPFVTSLNMPGISLTLLTLAENTDETLCLLDYPVHVAGWPLAPARSFSTTISSSKEEKEKEATTERHPTETPMQEGHSRVADTDLFASAIRQAALAVIEAEPEITHFDTVLGDGDCGQTLKTGAQAILDKLAEFPLHSASETILMLADTIENSVGGTSSAIYCIFLNALAAGLTHSSAEFVSRQEWTRASEHALKSLQAYTSASTGDRTMMDTLIPFVNVLSERNASVGDAVAAAKAGAESTRHMKAKLGRTSYVSDQDVEKAALPDAGAWGLAVLLTGMGEVLD</sequence>
<dbReference type="GO" id="GO:0005524">
    <property type="term" value="F:ATP binding"/>
    <property type="evidence" value="ECO:0007669"/>
    <property type="project" value="UniProtKB-KW"/>
</dbReference>
<dbReference type="NCBIfam" id="TIGR02361">
    <property type="entry name" value="dak_ATP"/>
    <property type="match status" value="1"/>
</dbReference>
<feature type="domain" description="DhaK" evidence="15">
    <location>
        <begin position="10"/>
        <end position="348"/>
    </location>
</feature>
<evidence type="ECO:0000256" key="8">
    <source>
        <dbReference type="ARBA" id="ARBA00022840"/>
    </source>
</evidence>
<dbReference type="Gene3D" id="1.25.40.340">
    <property type="match status" value="1"/>
</dbReference>
<dbReference type="FunFam" id="3.40.50.10440:FF:000001">
    <property type="entry name" value="Dihydroxyacetone kinase, DhaK subunit"/>
    <property type="match status" value="1"/>
</dbReference>
<dbReference type="InterPro" id="IPR050861">
    <property type="entry name" value="Dihydroxyacetone_Kinase"/>
</dbReference>
<comment type="catalytic activity">
    <reaction evidence="10">
        <text>dihydroxyacetone + ATP = dihydroxyacetone phosphate + ADP + H(+)</text>
        <dbReference type="Rhea" id="RHEA:15773"/>
        <dbReference type="ChEBI" id="CHEBI:15378"/>
        <dbReference type="ChEBI" id="CHEBI:16016"/>
        <dbReference type="ChEBI" id="CHEBI:30616"/>
        <dbReference type="ChEBI" id="CHEBI:57642"/>
        <dbReference type="ChEBI" id="CHEBI:456216"/>
        <dbReference type="EC" id="2.7.1.29"/>
    </reaction>
</comment>
<dbReference type="SMART" id="SM01120">
    <property type="entry name" value="Dak2"/>
    <property type="match status" value="1"/>
</dbReference>
<evidence type="ECO:0000256" key="1">
    <source>
        <dbReference type="ARBA" id="ARBA00003264"/>
    </source>
</evidence>
<feature type="active site" description="Tele-hemiaminal-histidine intermediate" evidence="11">
    <location>
        <position position="223"/>
    </location>
</feature>
<organism evidence="16 17">
    <name type="scientific">Apophysomyces ossiformis</name>
    <dbReference type="NCBI Taxonomy" id="679940"/>
    <lineage>
        <taxon>Eukaryota</taxon>
        <taxon>Fungi</taxon>
        <taxon>Fungi incertae sedis</taxon>
        <taxon>Mucoromycota</taxon>
        <taxon>Mucoromycotina</taxon>
        <taxon>Mucoromycetes</taxon>
        <taxon>Mucorales</taxon>
        <taxon>Mucorineae</taxon>
        <taxon>Mucoraceae</taxon>
        <taxon>Apophysomyces</taxon>
    </lineage>
</organism>
<feature type="binding site" evidence="12">
    <location>
        <position position="109"/>
    </location>
    <ligand>
        <name>substrate</name>
    </ligand>
</feature>
<dbReference type="GO" id="GO:0004371">
    <property type="term" value="F:glycerone kinase activity"/>
    <property type="evidence" value="ECO:0007669"/>
    <property type="project" value="UniProtKB-EC"/>
</dbReference>
<dbReference type="GO" id="GO:0050354">
    <property type="term" value="F:triokinase activity"/>
    <property type="evidence" value="ECO:0007669"/>
    <property type="project" value="UniProtKB-EC"/>
</dbReference>
<dbReference type="PANTHER" id="PTHR28629:SF4">
    <property type="entry name" value="TRIOKINASE_FMN CYCLASE"/>
    <property type="match status" value="1"/>
</dbReference>
<comment type="similarity">
    <text evidence="3">Belongs to the dihydroxyacetone kinase (DAK) family.</text>
</comment>
<feature type="binding site" evidence="12">
    <location>
        <begin position="58"/>
        <end position="61"/>
    </location>
    <ligand>
        <name>substrate</name>
    </ligand>
</feature>
<dbReference type="GO" id="GO:0005829">
    <property type="term" value="C:cytosol"/>
    <property type="evidence" value="ECO:0007669"/>
    <property type="project" value="TreeGrafter"/>
</dbReference>
<evidence type="ECO:0000256" key="7">
    <source>
        <dbReference type="ARBA" id="ARBA00022798"/>
    </source>
</evidence>
<evidence type="ECO:0000313" key="17">
    <source>
        <dbReference type="Proteomes" id="UP000605846"/>
    </source>
</evidence>
<evidence type="ECO:0000256" key="4">
    <source>
        <dbReference type="ARBA" id="ARBA00022679"/>
    </source>
</evidence>
<feature type="domain" description="DhaL" evidence="14">
    <location>
        <begin position="393"/>
        <end position="591"/>
    </location>
</feature>
<dbReference type="SUPFAM" id="SSF82549">
    <property type="entry name" value="DAK1/DegV-like"/>
    <property type="match status" value="1"/>
</dbReference>
<protein>
    <recommendedName>
        <fullName evidence="18">Dihydroxyacetone kinase</fullName>
    </recommendedName>
</protein>
<accession>A0A8H7BHQ2</accession>
<dbReference type="SUPFAM" id="SSF101473">
    <property type="entry name" value="DhaL-like"/>
    <property type="match status" value="1"/>
</dbReference>
<evidence type="ECO:0000313" key="16">
    <source>
        <dbReference type="EMBL" id="KAF7723851.1"/>
    </source>
</evidence>
<feature type="binding site" evidence="12">
    <location>
        <position position="114"/>
    </location>
    <ligand>
        <name>substrate</name>
    </ligand>
</feature>
<dbReference type="Pfam" id="PF02733">
    <property type="entry name" value="Dak1"/>
    <property type="match status" value="1"/>
</dbReference>
<keyword evidence="8" id="KW-0067">ATP-binding</keyword>
<evidence type="ECO:0000256" key="3">
    <source>
        <dbReference type="ARBA" id="ARBA00008757"/>
    </source>
</evidence>
<evidence type="ECO:0000256" key="9">
    <source>
        <dbReference type="ARBA" id="ARBA00047974"/>
    </source>
</evidence>
<dbReference type="Pfam" id="PF02734">
    <property type="entry name" value="Dak2"/>
    <property type="match status" value="1"/>
</dbReference>
<name>A0A8H7BHQ2_9FUNG</name>
<keyword evidence="4" id="KW-0808">Transferase</keyword>
<evidence type="ECO:0000256" key="11">
    <source>
        <dbReference type="PIRSR" id="PIRSR612734-1"/>
    </source>
</evidence>
<dbReference type="OrthoDB" id="1724672at2759"/>
<evidence type="ECO:0008006" key="18">
    <source>
        <dbReference type="Google" id="ProtNLM"/>
    </source>
</evidence>
<evidence type="ECO:0000256" key="12">
    <source>
        <dbReference type="PIRSR" id="PIRSR612734-2"/>
    </source>
</evidence>
<comment type="catalytic activity">
    <reaction evidence="9">
        <text>D-glyceraldehyde + ATP = D-glyceraldehyde 3-phosphate + ADP + H(+)</text>
        <dbReference type="Rhea" id="RHEA:13941"/>
        <dbReference type="ChEBI" id="CHEBI:15378"/>
        <dbReference type="ChEBI" id="CHEBI:17378"/>
        <dbReference type="ChEBI" id="CHEBI:30616"/>
        <dbReference type="ChEBI" id="CHEBI:59776"/>
        <dbReference type="ChEBI" id="CHEBI:456216"/>
        <dbReference type="EC" id="2.7.1.28"/>
    </reaction>
</comment>
<comment type="pathway">
    <text evidence="2">Polyol metabolism; glycerol fermentation; glycerone phosphate from glycerol (oxidative route): step 2/2.</text>
</comment>
<dbReference type="Gene3D" id="3.30.1180.20">
    <property type="entry name" value="Dihydroxyacetone kinase, domain 2"/>
    <property type="match status" value="1"/>
</dbReference>
<dbReference type="FunFam" id="1.25.40.340:FF:000001">
    <property type="entry name" value="Dihydroxyacetone kinase 1"/>
    <property type="match status" value="1"/>
</dbReference>
<keyword evidence="6" id="KW-0418">Kinase</keyword>
<dbReference type="Gene3D" id="3.40.50.10440">
    <property type="entry name" value="Dihydroxyacetone kinase, domain 1"/>
    <property type="match status" value="1"/>
</dbReference>
<comment type="caution">
    <text evidence="16">The sequence shown here is derived from an EMBL/GenBank/DDBJ whole genome shotgun (WGS) entry which is preliminary data.</text>
</comment>
<gene>
    <name evidence="16" type="ORF">EC973_001576</name>
</gene>
<dbReference type="PANTHER" id="PTHR28629">
    <property type="entry name" value="TRIOKINASE/FMN CYCLASE"/>
    <property type="match status" value="1"/>
</dbReference>
<keyword evidence="5" id="KW-0547">Nucleotide-binding</keyword>
<reference evidence="16" key="1">
    <citation type="submission" date="2020-01" db="EMBL/GenBank/DDBJ databases">
        <title>Genome Sequencing of Three Apophysomyces-Like Fungal Strains Confirms a Novel Fungal Genus in the Mucoromycota with divergent Burkholderia-like Endosymbiotic Bacteria.</title>
        <authorList>
            <person name="Stajich J.E."/>
            <person name="Macias A.M."/>
            <person name="Carter-House D."/>
            <person name="Lovett B."/>
            <person name="Kasson L.R."/>
            <person name="Berry K."/>
            <person name="Grigoriev I."/>
            <person name="Chang Y."/>
            <person name="Spatafora J."/>
            <person name="Kasson M.T."/>
        </authorList>
    </citation>
    <scope>NUCLEOTIDE SEQUENCE</scope>
    <source>
        <strain evidence="16">NRRL A-21654</strain>
    </source>
</reference>
<dbReference type="UniPathway" id="UPA00617">
    <property type="reaction ID" value="UER00669"/>
</dbReference>
<evidence type="ECO:0000259" key="14">
    <source>
        <dbReference type="PROSITE" id="PS51480"/>
    </source>
</evidence>
<evidence type="ECO:0000256" key="2">
    <source>
        <dbReference type="ARBA" id="ARBA00004778"/>
    </source>
</evidence>
<dbReference type="AlphaFoldDB" id="A0A8H7BHQ2"/>
<dbReference type="PROSITE" id="PS51481">
    <property type="entry name" value="DHAK"/>
    <property type="match status" value="1"/>
</dbReference>